<dbReference type="InterPro" id="IPR015421">
    <property type="entry name" value="PyrdxlP-dep_Trfase_major"/>
</dbReference>
<reference evidence="9 10" key="2">
    <citation type="submission" date="2015-10" db="EMBL/GenBank/DDBJ databases">
        <title>Draft Genome Sequence of Prosthecomicrobium hirschii ATCC 27832.</title>
        <authorList>
            <person name="Daniel J."/>
            <person name="Givan S.A."/>
            <person name="Brun Y.V."/>
            <person name="Brown P.J."/>
        </authorList>
    </citation>
    <scope>NUCLEOTIDE SEQUENCE [LARGE SCALE GENOMIC DNA]</scope>
    <source>
        <strain evidence="9 10">16</strain>
    </source>
</reference>
<sequence>MPFQPSNRSRVEPFIAMEVLAAAVERERQGHRVVRMEVGQPGAPAPKPVVAAAQAAIASGRLGYTEAMGIRPLREAIAGHYAGAYGLDVSPDRIAVTAGSSGAFSLAFLAAFDVGQRVAMPTPGYPAYRNLLGALGIEAVEIETGADTRWALTPDMIRRAHAQKPLHGILIASPANPTGTMYSPEALKALVEVADELGLWFISDEIYHGLVFAGEQRSALEFSPRAIVVNSFSKYYCMTGWRIGWMVLPEMLVRPVDRLAQNLYLSNNEISQRAAVAAFDPASAVELDATRAVYAANRAVLIDRLPRIGFDELLPVDGAFYVYASVKRFSNDSLEFARRMLVEAGVAATPGPDFDAARGHGFIRFSFAGTETDIVEAADRLQAWLK</sequence>
<evidence type="ECO:0000256" key="2">
    <source>
        <dbReference type="ARBA" id="ARBA00007441"/>
    </source>
</evidence>
<evidence type="ECO:0000256" key="4">
    <source>
        <dbReference type="ARBA" id="ARBA00022576"/>
    </source>
</evidence>
<dbReference type="SUPFAM" id="SSF53383">
    <property type="entry name" value="PLP-dependent transferases"/>
    <property type="match status" value="1"/>
</dbReference>
<dbReference type="PANTHER" id="PTHR46383:SF2">
    <property type="entry name" value="AMINOTRANSFERASE"/>
    <property type="match status" value="1"/>
</dbReference>
<evidence type="ECO:0000313" key="9">
    <source>
        <dbReference type="EMBL" id="KPL51217.1"/>
    </source>
</evidence>
<reference evidence="9 10" key="1">
    <citation type="submission" date="2015-09" db="EMBL/GenBank/DDBJ databases">
        <authorList>
            <consortium name="Swine Surveillance"/>
        </authorList>
    </citation>
    <scope>NUCLEOTIDE SEQUENCE [LARGE SCALE GENOMIC DNA]</scope>
    <source>
        <strain evidence="9 10">16</strain>
    </source>
</reference>
<keyword evidence="5" id="KW-0808">Transferase</keyword>
<gene>
    <name evidence="9" type="ORF">ABB55_02450</name>
</gene>
<evidence type="ECO:0000256" key="7">
    <source>
        <dbReference type="ARBA" id="ARBA00049185"/>
    </source>
</evidence>
<dbReference type="AlphaFoldDB" id="A0A0N8GED5"/>
<keyword evidence="4" id="KW-0032">Aminotransferase</keyword>
<dbReference type="EMBL" id="LJYW01000001">
    <property type="protein sequence ID" value="KPL51217.1"/>
    <property type="molecule type" value="Genomic_DNA"/>
</dbReference>
<dbReference type="Pfam" id="PF00155">
    <property type="entry name" value="Aminotran_1_2"/>
    <property type="match status" value="1"/>
</dbReference>
<evidence type="ECO:0000259" key="8">
    <source>
        <dbReference type="Pfam" id="PF00155"/>
    </source>
</evidence>
<comment type="caution">
    <text evidence="9">The sequence shown here is derived from an EMBL/GenBank/DDBJ whole genome shotgun (WGS) entry which is preliminary data.</text>
</comment>
<keyword evidence="6" id="KW-0663">Pyridoxal phosphate</keyword>
<dbReference type="EC" id="2.6.1.1" evidence="3"/>
<dbReference type="Gene3D" id="3.40.640.10">
    <property type="entry name" value="Type I PLP-dependent aspartate aminotransferase-like (Major domain)"/>
    <property type="match status" value="1"/>
</dbReference>
<dbReference type="STRING" id="665126.ABB55_02450"/>
<evidence type="ECO:0000256" key="5">
    <source>
        <dbReference type="ARBA" id="ARBA00022679"/>
    </source>
</evidence>
<protein>
    <recommendedName>
        <fullName evidence="3">aspartate transaminase</fullName>
        <ecNumber evidence="3">2.6.1.1</ecNumber>
    </recommendedName>
</protein>
<dbReference type="PANTHER" id="PTHR46383">
    <property type="entry name" value="ASPARTATE AMINOTRANSFERASE"/>
    <property type="match status" value="1"/>
</dbReference>
<keyword evidence="10" id="KW-1185">Reference proteome</keyword>
<dbReference type="GO" id="GO:0004069">
    <property type="term" value="F:L-aspartate:2-oxoglutarate aminotransferase activity"/>
    <property type="evidence" value="ECO:0007669"/>
    <property type="project" value="UniProtKB-EC"/>
</dbReference>
<evidence type="ECO:0000256" key="1">
    <source>
        <dbReference type="ARBA" id="ARBA00001933"/>
    </source>
</evidence>
<comment type="cofactor">
    <cofactor evidence="1">
        <name>pyridoxal 5'-phosphate</name>
        <dbReference type="ChEBI" id="CHEBI:597326"/>
    </cofactor>
</comment>
<proteinExistence type="inferred from homology"/>
<feature type="domain" description="Aminotransferase class I/classII large" evidence="8">
    <location>
        <begin position="35"/>
        <end position="381"/>
    </location>
</feature>
<dbReference type="Proteomes" id="UP000048984">
    <property type="component" value="Unassembled WGS sequence"/>
</dbReference>
<comment type="catalytic activity">
    <reaction evidence="7">
        <text>L-aspartate + 2-oxoglutarate = oxaloacetate + L-glutamate</text>
        <dbReference type="Rhea" id="RHEA:21824"/>
        <dbReference type="ChEBI" id="CHEBI:16452"/>
        <dbReference type="ChEBI" id="CHEBI:16810"/>
        <dbReference type="ChEBI" id="CHEBI:29985"/>
        <dbReference type="ChEBI" id="CHEBI:29991"/>
        <dbReference type="EC" id="2.6.1.1"/>
    </reaction>
</comment>
<dbReference type="InterPro" id="IPR015424">
    <property type="entry name" value="PyrdxlP-dep_Trfase"/>
</dbReference>
<dbReference type="CDD" id="cd00609">
    <property type="entry name" value="AAT_like"/>
    <property type="match status" value="1"/>
</dbReference>
<dbReference type="GO" id="GO:0030170">
    <property type="term" value="F:pyridoxal phosphate binding"/>
    <property type="evidence" value="ECO:0007669"/>
    <property type="project" value="InterPro"/>
</dbReference>
<dbReference type="InterPro" id="IPR004839">
    <property type="entry name" value="Aminotransferase_I/II_large"/>
</dbReference>
<dbReference type="RefSeq" id="WP_054357380.1">
    <property type="nucleotide sequence ID" value="NZ_LJYW01000001.1"/>
</dbReference>
<organism evidence="9 10">
    <name type="scientific">Prosthecodimorpha hirschii</name>
    <dbReference type="NCBI Taxonomy" id="665126"/>
    <lineage>
        <taxon>Bacteria</taxon>
        <taxon>Pseudomonadati</taxon>
        <taxon>Pseudomonadota</taxon>
        <taxon>Alphaproteobacteria</taxon>
        <taxon>Hyphomicrobiales</taxon>
        <taxon>Ancalomicrobiaceae</taxon>
        <taxon>Prosthecodimorpha</taxon>
    </lineage>
</organism>
<comment type="similarity">
    <text evidence="2">Belongs to the class-I pyridoxal-phosphate-dependent aminotransferase family.</text>
</comment>
<evidence type="ECO:0000256" key="6">
    <source>
        <dbReference type="ARBA" id="ARBA00022898"/>
    </source>
</evidence>
<name>A0A0N8GED5_9HYPH</name>
<dbReference type="InterPro" id="IPR050596">
    <property type="entry name" value="AspAT/PAT-like"/>
</dbReference>
<dbReference type="GO" id="GO:0006520">
    <property type="term" value="P:amino acid metabolic process"/>
    <property type="evidence" value="ECO:0007669"/>
    <property type="project" value="InterPro"/>
</dbReference>
<accession>A0A0N8GED5</accession>
<evidence type="ECO:0000256" key="3">
    <source>
        <dbReference type="ARBA" id="ARBA00012753"/>
    </source>
</evidence>
<evidence type="ECO:0000313" key="10">
    <source>
        <dbReference type="Proteomes" id="UP000048984"/>
    </source>
</evidence>